<evidence type="ECO:0000313" key="2">
    <source>
        <dbReference type="Proteomes" id="UP001163603"/>
    </source>
</evidence>
<organism evidence="1 2">
    <name type="scientific">Pistacia integerrima</name>
    <dbReference type="NCBI Taxonomy" id="434235"/>
    <lineage>
        <taxon>Eukaryota</taxon>
        <taxon>Viridiplantae</taxon>
        <taxon>Streptophyta</taxon>
        <taxon>Embryophyta</taxon>
        <taxon>Tracheophyta</taxon>
        <taxon>Spermatophyta</taxon>
        <taxon>Magnoliopsida</taxon>
        <taxon>eudicotyledons</taxon>
        <taxon>Gunneridae</taxon>
        <taxon>Pentapetalae</taxon>
        <taxon>rosids</taxon>
        <taxon>malvids</taxon>
        <taxon>Sapindales</taxon>
        <taxon>Anacardiaceae</taxon>
        <taxon>Pistacia</taxon>
    </lineage>
</organism>
<name>A0ACC0YW76_9ROSI</name>
<reference evidence="2" key="1">
    <citation type="journal article" date="2023" name="G3 (Bethesda)">
        <title>Genome assembly and association tests identify interacting loci associated with vigor, precocity, and sex in interspecific pistachio rootstocks.</title>
        <authorList>
            <person name="Palmer W."/>
            <person name="Jacygrad E."/>
            <person name="Sagayaradj S."/>
            <person name="Cavanaugh K."/>
            <person name="Han R."/>
            <person name="Bertier L."/>
            <person name="Beede B."/>
            <person name="Kafkas S."/>
            <person name="Golino D."/>
            <person name="Preece J."/>
            <person name="Michelmore R."/>
        </authorList>
    </citation>
    <scope>NUCLEOTIDE SEQUENCE [LARGE SCALE GENOMIC DNA]</scope>
</reference>
<sequence length="30" mass="3590">MMQVRSFQVQKKLLLTSVKILLSKKLRMIQ</sequence>
<comment type="caution">
    <text evidence="1">The sequence shown here is derived from an EMBL/GenBank/DDBJ whole genome shotgun (WGS) entry which is preliminary data.</text>
</comment>
<dbReference type="Proteomes" id="UP001163603">
    <property type="component" value="Chromosome 4"/>
</dbReference>
<protein>
    <submittedName>
        <fullName evidence="1">Uncharacterized protein</fullName>
    </submittedName>
</protein>
<proteinExistence type="predicted"/>
<evidence type="ECO:0000313" key="1">
    <source>
        <dbReference type="EMBL" id="KAJ0042999.1"/>
    </source>
</evidence>
<dbReference type="EMBL" id="CM047739">
    <property type="protein sequence ID" value="KAJ0042999.1"/>
    <property type="molecule type" value="Genomic_DNA"/>
</dbReference>
<gene>
    <name evidence="1" type="ORF">Pint_18226</name>
</gene>
<accession>A0ACC0YW76</accession>
<keyword evidence="2" id="KW-1185">Reference proteome</keyword>